<protein>
    <submittedName>
        <fullName evidence="1">Uncharacterized protein</fullName>
    </submittedName>
</protein>
<organism evidence="1">
    <name type="scientific">marine sediment metagenome</name>
    <dbReference type="NCBI Taxonomy" id="412755"/>
    <lineage>
        <taxon>unclassified sequences</taxon>
        <taxon>metagenomes</taxon>
        <taxon>ecological metagenomes</taxon>
    </lineage>
</organism>
<proteinExistence type="predicted"/>
<feature type="non-terminal residue" evidence="1">
    <location>
        <position position="30"/>
    </location>
</feature>
<comment type="caution">
    <text evidence="1">The sequence shown here is derived from an EMBL/GenBank/DDBJ whole genome shotgun (WGS) entry which is preliminary data.</text>
</comment>
<accession>X1JV24</accession>
<sequence>MLGFMGLCFLIMLFAGMPIGFALGATALFI</sequence>
<dbReference type="AlphaFoldDB" id="X1JV24"/>
<dbReference type="EMBL" id="BARU01031346">
    <property type="protein sequence ID" value="GAH73643.1"/>
    <property type="molecule type" value="Genomic_DNA"/>
</dbReference>
<name>X1JV24_9ZZZZ</name>
<reference evidence="1" key="1">
    <citation type="journal article" date="2014" name="Front. Microbiol.">
        <title>High frequency of phylogenetically diverse reductive dehalogenase-homologous genes in deep subseafloor sedimentary metagenomes.</title>
        <authorList>
            <person name="Kawai M."/>
            <person name="Futagami T."/>
            <person name="Toyoda A."/>
            <person name="Takaki Y."/>
            <person name="Nishi S."/>
            <person name="Hori S."/>
            <person name="Arai W."/>
            <person name="Tsubouchi T."/>
            <person name="Morono Y."/>
            <person name="Uchiyama I."/>
            <person name="Ito T."/>
            <person name="Fujiyama A."/>
            <person name="Inagaki F."/>
            <person name="Takami H."/>
        </authorList>
    </citation>
    <scope>NUCLEOTIDE SEQUENCE</scope>
    <source>
        <strain evidence="1">Expedition CK06-06</strain>
    </source>
</reference>
<gene>
    <name evidence="1" type="ORF">S03H2_49598</name>
</gene>
<evidence type="ECO:0000313" key="1">
    <source>
        <dbReference type="EMBL" id="GAH73643.1"/>
    </source>
</evidence>